<dbReference type="Pfam" id="PF13508">
    <property type="entry name" value="Acetyltransf_7"/>
    <property type="match status" value="1"/>
</dbReference>
<dbReference type="EMBL" id="JACJMO010000039">
    <property type="protein sequence ID" value="MBM6858758.1"/>
    <property type="molecule type" value="Genomic_DNA"/>
</dbReference>
<gene>
    <name evidence="4" type="ORF">H6D15_14350</name>
</gene>
<dbReference type="InterPro" id="IPR016181">
    <property type="entry name" value="Acyl_CoA_acyltransferase"/>
</dbReference>
<keyword evidence="5" id="KW-1185">Reference proteome</keyword>
<dbReference type="AlphaFoldDB" id="A0AA40ZVC0"/>
<evidence type="ECO:0000313" key="4">
    <source>
        <dbReference type="EMBL" id="MBM6858758.1"/>
    </source>
</evidence>
<proteinExistence type="predicted"/>
<organism evidence="4 5">
    <name type="scientific">Caecibacteroides pullorum</name>
    <dbReference type="NCBI Taxonomy" id="2725562"/>
    <lineage>
        <taxon>Bacteria</taxon>
        <taxon>Pseudomonadati</taxon>
        <taxon>Bacteroidota</taxon>
        <taxon>Bacteroidia</taxon>
        <taxon>Bacteroidales</taxon>
        <taxon>Bacteroidaceae</taxon>
        <taxon>Caecibacteroides</taxon>
    </lineage>
</organism>
<evidence type="ECO:0000259" key="3">
    <source>
        <dbReference type="PROSITE" id="PS51186"/>
    </source>
</evidence>
<feature type="domain" description="N-acetyltransferase" evidence="3">
    <location>
        <begin position="1"/>
        <end position="151"/>
    </location>
</feature>
<accession>A0AA40ZVC0</accession>
<reference evidence="4 5" key="1">
    <citation type="journal article" date="2021" name="Sci. Rep.">
        <title>The distribution of antibiotic resistance genes in chicken gut microbiota commensals.</title>
        <authorList>
            <person name="Juricova H."/>
            <person name="Matiasovicova J."/>
            <person name="Kubasova T."/>
            <person name="Cejkova D."/>
            <person name="Rychlik I."/>
        </authorList>
    </citation>
    <scope>NUCLEOTIDE SEQUENCE [LARGE SCALE GENOMIC DNA]</scope>
    <source>
        <strain evidence="4 5">An421</strain>
    </source>
</reference>
<dbReference type="SUPFAM" id="SSF55729">
    <property type="entry name" value="Acyl-CoA N-acyltransferases (Nat)"/>
    <property type="match status" value="2"/>
</dbReference>
<dbReference type="InterPro" id="IPR000182">
    <property type="entry name" value="GNAT_dom"/>
</dbReference>
<dbReference type="PANTHER" id="PTHR43800:SF1">
    <property type="entry name" value="PEPTIDYL-LYSINE N-ACETYLTRANSFERASE YJAB"/>
    <property type="match status" value="1"/>
</dbReference>
<feature type="domain" description="N-acetyltransferase" evidence="3">
    <location>
        <begin position="170"/>
        <end position="297"/>
    </location>
</feature>
<dbReference type="PANTHER" id="PTHR43800">
    <property type="entry name" value="PEPTIDYL-LYSINE N-ACETYLTRANSFERASE YJAB"/>
    <property type="match status" value="1"/>
</dbReference>
<dbReference type="PROSITE" id="PS51186">
    <property type="entry name" value="GNAT"/>
    <property type="match status" value="2"/>
</dbReference>
<dbReference type="GO" id="GO:0016747">
    <property type="term" value="F:acyltransferase activity, transferring groups other than amino-acyl groups"/>
    <property type="evidence" value="ECO:0007669"/>
    <property type="project" value="InterPro"/>
</dbReference>
<comment type="caution">
    <text evidence="4">The sequence shown here is derived from an EMBL/GenBank/DDBJ whole genome shotgun (WGS) entry which is preliminary data.</text>
</comment>
<name>A0AA40ZVC0_9BACT</name>
<evidence type="ECO:0000256" key="2">
    <source>
        <dbReference type="ARBA" id="ARBA00023315"/>
    </source>
</evidence>
<sequence length="302" mass="34211">MNIQLITTDKKRFLSLLLLADEQESMIDRYLGRGELFVMHGTQETEAVAVAVVTNEGNGVYELKNLAVAPACQRKGYGRQIVEYLCRHYADVCHTLLVGTGESKQTIAFYESCGFSYSHTVADFFTLNYDHPIVEEGKVLKDMIYFQKKLTSLRSLLPSERTNNLTDTLVALWNVSVRASHHFLTEEDICKLTPYVREAIRAIGTLLVLHQGKAPIAFMGIEGQKIEMLFVSPTHFGCGFGKQLINVAIKDYHALYVDVNEQNPQAEGFYRHLGFHTFERTETDEQGNPFPILKMAYKNKSN</sequence>
<keyword evidence="2" id="KW-0012">Acyltransferase</keyword>
<keyword evidence="1" id="KW-0808">Transferase</keyword>
<dbReference type="CDD" id="cd04301">
    <property type="entry name" value="NAT_SF"/>
    <property type="match status" value="2"/>
</dbReference>
<dbReference type="Pfam" id="PF13673">
    <property type="entry name" value="Acetyltransf_10"/>
    <property type="match status" value="1"/>
</dbReference>
<dbReference type="Gene3D" id="3.40.630.30">
    <property type="match status" value="2"/>
</dbReference>
<dbReference type="Proteomes" id="UP000698924">
    <property type="component" value="Unassembled WGS sequence"/>
</dbReference>
<evidence type="ECO:0000256" key="1">
    <source>
        <dbReference type="ARBA" id="ARBA00022679"/>
    </source>
</evidence>
<evidence type="ECO:0000313" key="5">
    <source>
        <dbReference type="Proteomes" id="UP000698924"/>
    </source>
</evidence>
<protein>
    <submittedName>
        <fullName evidence="4">GNAT family N-acetyltransferase</fullName>
    </submittedName>
</protein>